<name>A0AAV3Z4F5_9GAST</name>
<gene>
    <name evidence="1" type="ORF">PoB_001589700</name>
</gene>
<keyword evidence="2" id="KW-1185">Reference proteome</keyword>
<evidence type="ECO:0000313" key="1">
    <source>
        <dbReference type="EMBL" id="GFN89391.1"/>
    </source>
</evidence>
<dbReference type="EMBL" id="BLXT01001930">
    <property type="protein sequence ID" value="GFN89391.1"/>
    <property type="molecule type" value="Genomic_DNA"/>
</dbReference>
<evidence type="ECO:0000313" key="2">
    <source>
        <dbReference type="Proteomes" id="UP000735302"/>
    </source>
</evidence>
<proteinExistence type="predicted"/>
<protein>
    <submittedName>
        <fullName evidence="1">Uncharacterized protein</fullName>
    </submittedName>
</protein>
<dbReference type="Proteomes" id="UP000735302">
    <property type="component" value="Unassembled WGS sequence"/>
</dbReference>
<accession>A0AAV3Z4F5</accession>
<reference evidence="1 2" key="1">
    <citation type="journal article" date="2021" name="Elife">
        <title>Chloroplast acquisition without the gene transfer in kleptoplastic sea slugs, Plakobranchus ocellatus.</title>
        <authorList>
            <person name="Maeda T."/>
            <person name="Takahashi S."/>
            <person name="Yoshida T."/>
            <person name="Shimamura S."/>
            <person name="Takaki Y."/>
            <person name="Nagai Y."/>
            <person name="Toyoda A."/>
            <person name="Suzuki Y."/>
            <person name="Arimoto A."/>
            <person name="Ishii H."/>
            <person name="Satoh N."/>
            <person name="Nishiyama T."/>
            <person name="Hasebe M."/>
            <person name="Maruyama T."/>
            <person name="Minagawa J."/>
            <person name="Obokata J."/>
            <person name="Shigenobu S."/>
        </authorList>
    </citation>
    <scope>NUCLEOTIDE SEQUENCE [LARGE SCALE GENOMIC DNA]</scope>
</reference>
<dbReference type="AlphaFoldDB" id="A0AAV3Z4F5"/>
<sequence length="111" mass="12461">MGQNLSKHLIAAAGLVKRMARFEPREEQQDQGRLRRSGRVQRVGQINLKMGGCLINIRIILYDRCSRVSHGPNHDLATRDLEFVVREPALALGYPDKGSPLLIGMHTIYLG</sequence>
<organism evidence="1 2">
    <name type="scientific">Plakobranchus ocellatus</name>
    <dbReference type="NCBI Taxonomy" id="259542"/>
    <lineage>
        <taxon>Eukaryota</taxon>
        <taxon>Metazoa</taxon>
        <taxon>Spiralia</taxon>
        <taxon>Lophotrochozoa</taxon>
        <taxon>Mollusca</taxon>
        <taxon>Gastropoda</taxon>
        <taxon>Heterobranchia</taxon>
        <taxon>Euthyneura</taxon>
        <taxon>Panpulmonata</taxon>
        <taxon>Sacoglossa</taxon>
        <taxon>Placobranchoidea</taxon>
        <taxon>Plakobranchidae</taxon>
        <taxon>Plakobranchus</taxon>
    </lineage>
</organism>
<comment type="caution">
    <text evidence="1">The sequence shown here is derived from an EMBL/GenBank/DDBJ whole genome shotgun (WGS) entry which is preliminary data.</text>
</comment>